<dbReference type="SMART" id="SM00974">
    <property type="entry name" value="T5orf172"/>
    <property type="match status" value="1"/>
</dbReference>
<sequence length="397" mass="43495">MSSDMDLDALADELADFAAPDKKTGRTAREERIVAGFEDIQRFVAQHGRAPRHGADGDIFERLYAVRLERLRAQDDCRALLAPLDHQGLLQGDPYVQAADGAAPDDPDDDALLADLAGMADATQEITTLRHVRSHASVQAAEEVAEREPCADFERFAPLFEQVQQELKSGVRQTRPFVRDASIEAGQFFILGGQTVYVAEVGETLKAPNGENDARLRVVYSNATESNLLRRSLQRALYKDDAGRRITDPDAGPLFADAIDEGDSESGTIYVLRSLSSNPYVAEHRALIHKIGVTGGKVAARIAGAAHDATYLLADVEVVATYKLAGIRRTGLEALLHRIFAPAQLDLAIADRFGHPVKPCEWFLVPLQAIDQAVACIRDGSITRMRYDPQRAMLVDR</sequence>
<name>A0ABP7QRG0_9BURK</name>
<dbReference type="Pfam" id="PF13455">
    <property type="entry name" value="MUG113"/>
    <property type="match status" value="1"/>
</dbReference>
<protein>
    <submittedName>
        <fullName evidence="2">GIY-YIG nuclease family protein</fullName>
    </submittedName>
</protein>
<dbReference type="RefSeq" id="WP_103044530.1">
    <property type="nucleotide sequence ID" value="NZ_BAABBP010000004.1"/>
</dbReference>
<comment type="caution">
    <text evidence="2">The sequence shown here is derived from an EMBL/GenBank/DDBJ whole genome shotgun (WGS) entry which is preliminary data.</text>
</comment>
<keyword evidence="3" id="KW-1185">Reference proteome</keyword>
<evidence type="ECO:0000313" key="3">
    <source>
        <dbReference type="Proteomes" id="UP001501627"/>
    </source>
</evidence>
<proteinExistence type="predicted"/>
<feature type="domain" description="Bacteriophage T5 Orf172 DNA-binding" evidence="1">
    <location>
        <begin position="283"/>
        <end position="377"/>
    </location>
</feature>
<dbReference type="Proteomes" id="UP001501627">
    <property type="component" value="Unassembled WGS sequence"/>
</dbReference>
<organism evidence="2 3">
    <name type="scientific">Comamonas faecalis</name>
    <dbReference type="NCBI Taxonomy" id="1387849"/>
    <lineage>
        <taxon>Bacteria</taxon>
        <taxon>Pseudomonadati</taxon>
        <taxon>Pseudomonadota</taxon>
        <taxon>Betaproteobacteria</taxon>
        <taxon>Burkholderiales</taxon>
        <taxon>Comamonadaceae</taxon>
        <taxon>Comamonas</taxon>
    </lineage>
</organism>
<evidence type="ECO:0000313" key="2">
    <source>
        <dbReference type="EMBL" id="GAA3986206.1"/>
    </source>
</evidence>
<accession>A0ABP7QRG0</accession>
<evidence type="ECO:0000259" key="1">
    <source>
        <dbReference type="SMART" id="SM00974"/>
    </source>
</evidence>
<reference evidence="3" key="1">
    <citation type="journal article" date="2019" name="Int. J. Syst. Evol. Microbiol.">
        <title>The Global Catalogue of Microorganisms (GCM) 10K type strain sequencing project: providing services to taxonomists for standard genome sequencing and annotation.</title>
        <authorList>
            <consortium name="The Broad Institute Genomics Platform"/>
            <consortium name="The Broad Institute Genome Sequencing Center for Infectious Disease"/>
            <person name="Wu L."/>
            <person name="Ma J."/>
        </authorList>
    </citation>
    <scope>NUCLEOTIDE SEQUENCE [LARGE SCALE GENOMIC DNA]</scope>
    <source>
        <strain evidence="3">JCM 17561</strain>
    </source>
</reference>
<dbReference type="EMBL" id="BAABBP010000004">
    <property type="protein sequence ID" value="GAA3986206.1"/>
    <property type="molecule type" value="Genomic_DNA"/>
</dbReference>
<dbReference type="InterPro" id="IPR018306">
    <property type="entry name" value="Phage_T5_Orf172_DNA-bd"/>
</dbReference>
<gene>
    <name evidence="2" type="ORF">GCM10022279_06600</name>
</gene>